<dbReference type="SUPFAM" id="SSF103473">
    <property type="entry name" value="MFS general substrate transporter"/>
    <property type="match status" value="1"/>
</dbReference>
<proteinExistence type="predicted"/>
<feature type="transmembrane region" description="Helical" evidence="5">
    <location>
        <begin position="74"/>
        <end position="94"/>
    </location>
</feature>
<dbReference type="Pfam" id="PF07690">
    <property type="entry name" value="MFS_1"/>
    <property type="match status" value="1"/>
</dbReference>
<reference evidence="7 8" key="1">
    <citation type="submission" date="2019-03" db="EMBL/GenBank/DDBJ databases">
        <title>Freshwater and sediment microbial communities from various areas in North America, analyzing microbe dynamics in response to fracking.</title>
        <authorList>
            <person name="Lamendella R."/>
        </authorList>
    </citation>
    <scope>NUCLEOTIDE SEQUENCE [LARGE SCALE GENOMIC DNA]</scope>
    <source>
        <strain evidence="7 8">175.2</strain>
    </source>
</reference>
<feature type="transmembrane region" description="Helical" evidence="5">
    <location>
        <begin position="100"/>
        <end position="125"/>
    </location>
</feature>
<dbReference type="OrthoDB" id="9810941at2"/>
<dbReference type="AlphaFoldDB" id="A0A4R3NJW1"/>
<dbReference type="InterPro" id="IPR036259">
    <property type="entry name" value="MFS_trans_sf"/>
</dbReference>
<evidence type="ECO:0000256" key="3">
    <source>
        <dbReference type="ARBA" id="ARBA00022989"/>
    </source>
</evidence>
<feature type="transmembrane region" description="Helical" evidence="5">
    <location>
        <begin position="165"/>
        <end position="182"/>
    </location>
</feature>
<name>A0A4R3NJW1_9HYPH</name>
<dbReference type="GO" id="GO:0022857">
    <property type="term" value="F:transmembrane transporter activity"/>
    <property type="evidence" value="ECO:0007669"/>
    <property type="project" value="InterPro"/>
</dbReference>
<dbReference type="InterPro" id="IPR020846">
    <property type="entry name" value="MFS_dom"/>
</dbReference>
<dbReference type="RefSeq" id="WP_132313748.1">
    <property type="nucleotide sequence ID" value="NZ_SMAR01000035.1"/>
</dbReference>
<comment type="caution">
    <text evidence="7">The sequence shown here is derived from an EMBL/GenBank/DDBJ whole genome shotgun (WGS) entry which is preliminary data.</text>
</comment>
<evidence type="ECO:0000313" key="7">
    <source>
        <dbReference type="EMBL" id="TCT33048.1"/>
    </source>
</evidence>
<evidence type="ECO:0000256" key="5">
    <source>
        <dbReference type="SAM" id="Phobius"/>
    </source>
</evidence>
<gene>
    <name evidence="7" type="ORF">EDC90_103510</name>
</gene>
<evidence type="ECO:0000256" key="1">
    <source>
        <dbReference type="ARBA" id="ARBA00004141"/>
    </source>
</evidence>
<feature type="transmembrane region" description="Helical" evidence="5">
    <location>
        <begin position="339"/>
        <end position="358"/>
    </location>
</feature>
<keyword evidence="8" id="KW-1185">Reference proteome</keyword>
<dbReference type="PANTHER" id="PTHR23514">
    <property type="entry name" value="BYPASS OF STOP CODON PROTEIN 6"/>
    <property type="match status" value="1"/>
</dbReference>
<keyword evidence="3 5" id="KW-1133">Transmembrane helix</keyword>
<dbReference type="InterPro" id="IPR011701">
    <property type="entry name" value="MFS"/>
</dbReference>
<dbReference type="CDD" id="cd17393">
    <property type="entry name" value="MFS_MosC_like"/>
    <property type="match status" value="1"/>
</dbReference>
<feature type="transmembrane region" description="Helical" evidence="5">
    <location>
        <begin position="364"/>
        <end position="385"/>
    </location>
</feature>
<protein>
    <submittedName>
        <fullName evidence="7">Fucose permease</fullName>
    </submittedName>
</protein>
<evidence type="ECO:0000313" key="8">
    <source>
        <dbReference type="Proteomes" id="UP000295097"/>
    </source>
</evidence>
<evidence type="ECO:0000259" key="6">
    <source>
        <dbReference type="PROSITE" id="PS50850"/>
    </source>
</evidence>
<dbReference type="PANTHER" id="PTHR23514:SF13">
    <property type="entry name" value="INNER MEMBRANE PROTEIN YBJJ"/>
    <property type="match status" value="1"/>
</dbReference>
<feature type="transmembrane region" description="Helical" evidence="5">
    <location>
        <begin position="251"/>
        <end position="272"/>
    </location>
</feature>
<sequence length="396" mass="41156">MTPDLQRRRFALFVLFFIPGVSISSWVTRTPAIRDRIGASIAEMGIVLLGISVGSMTGILLAGFLVSKYGTKSVALLGTALIPTGLLVMGGGVAMESMSIVALGLCFFGLGTGLGEIAINIDGALVEQLSQTSFMHFLHGCFSFGTICGAVAGFALTAARLPVEWHLSLVAVLTMPAIAYFIRFIPGKSAGQPSAGDGQDMQAREDPFLKDARLYLIGLIILAVALAEGAANDWLPILMVDEHGFSKTAGSLVFLIFACAMTLGRFSGGYFLDRFGRTNVIRASAILGAVGLSLVILSNNPVLAGAAVILWGLGASLGFPVAISAAGSSGPNSGGRVKLVTIGGYIAFLAGPPFLGLLGENYGLRTAMLVVLTFLLLAVVAAGAVRPRSTARQSRR</sequence>
<dbReference type="Gene3D" id="1.20.1250.20">
    <property type="entry name" value="MFS general substrate transporter like domains"/>
    <property type="match status" value="2"/>
</dbReference>
<dbReference type="GO" id="GO:0016020">
    <property type="term" value="C:membrane"/>
    <property type="evidence" value="ECO:0007669"/>
    <property type="project" value="UniProtKB-SubCell"/>
</dbReference>
<keyword evidence="2 5" id="KW-0812">Transmembrane</keyword>
<keyword evidence="4 5" id="KW-0472">Membrane</keyword>
<dbReference type="PROSITE" id="PS50850">
    <property type="entry name" value="MFS"/>
    <property type="match status" value="1"/>
</dbReference>
<comment type="subcellular location">
    <subcellularLocation>
        <location evidence="1">Membrane</location>
        <topology evidence="1">Multi-pass membrane protein</topology>
    </subcellularLocation>
</comment>
<feature type="transmembrane region" description="Helical" evidence="5">
    <location>
        <begin position="45"/>
        <end position="67"/>
    </location>
</feature>
<feature type="transmembrane region" description="Helical" evidence="5">
    <location>
        <begin position="303"/>
        <end position="327"/>
    </location>
</feature>
<dbReference type="Proteomes" id="UP000295097">
    <property type="component" value="Unassembled WGS sequence"/>
</dbReference>
<evidence type="ECO:0000256" key="4">
    <source>
        <dbReference type="ARBA" id="ARBA00023136"/>
    </source>
</evidence>
<feature type="domain" description="Major facilitator superfamily (MFS) profile" evidence="6">
    <location>
        <begin position="8"/>
        <end position="390"/>
    </location>
</feature>
<dbReference type="EMBL" id="SMAR01000035">
    <property type="protein sequence ID" value="TCT33048.1"/>
    <property type="molecule type" value="Genomic_DNA"/>
</dbReference>
<feature type="transmembrane region" description="Helical" evidence="5">
    <location>
        <begin position="279"/>
        <end position="297"/>
    </location>
</feature>
<feature type="transmembrane region" description="Helical" evidence="5">
    <location>
        <begin position="137"/>
        <end position="159"/>
    </location>
</feature>
<dbReference type="InterPro" id="IPR051788">
    <property type="entry name" value="MFS_Transporter"/>
</dbReference>
<organism evidence="7 8">
    <name type="scientific">Martelella mediterranea</name>
    <dbReference type="NCBI Taxonomy" id="293089"/>
    <lineage>
        <taxon>Bacteria</taxon>
        <taxon>Pseudomonadati</taxon>
        <taxon>Pseudomonadota</taxon>
        <taxon>Alphaproteobacteria</taxon>
        <taxon>Hyphomicrobiales</taxon>
        <taxon>Aurantimonadaceae</taxon>
        <taxon>Martelella</taxon>
    </lineage>
</organism>
<evidence type="ECO:0000256" key="2">
    <source>
        <dbReference type="ARBA" id="ARBA00022692"/>
    </source>
</evidence>
<feature type="transmembrane region" description="Helical" evidence="5">
    <location>
        <begin position="214"/>
        <end position="231"/>
    </location>
</feature>
<accession>A0A4R3NJW1</accession>